<accession>Q1MR17</accession>
<dbReference type="SUPFAM" id="SSF102114">
    <property type="entry name" value="Radical SAM enzymes"/>
    <property type="match status" value="1"/>
</dbReference>
<dbReference type="Gene3D" id="3.20.20.70">
    <property type="entry name" value="Aldolase class I"/>
    <property type="match status" value="1"/>
</dbReference>
<dbReference type="AlphaFoldDB" id="Q1MR17"/>
<proteinExistence type="predicted"/>
<evidence type="ECO:0000256" key="2">
    <source>
        <dbReference type="ARBA" id="ARBA00022485"/>
    </source>
</evidence>
<keyword evidence="9" id="KW-1185">Reference proteome</keyword>
<dbReference type="Pfam" id="PF04055">
    <property type="entry name" value="Radical_SAM"/>
    <property type="match status" value="1"/>
</dbReference>
<dbReference type="SFLD" id="SFLDG01081">
    <property type="entry name" value="cleavage_of_the_Ca-Cb_bond_in"/>
    <property type="match status" value="1"/>
</dbReference>
<dbReference type="CDD" id="cd01335">
    <property type="entry name" value="Radical_SAM"/>
    <property type="match status" value="1"/>
</dbReference>
<dbReference type="InterPro" id="IPR007197">
    <property type="entry name" value="rSAM"/>
</dbReference>
<dbReference type="InterPro" id="IPR034428">
    <property type="entry name" value="ThiH/NoCL/HydG-like"/>
</dbReference>
<dbReference type="PANTHER" id="PTHR43583:SF1">
    <property type="entry name" value="2-IMINOACETATE SYNTHASE"/>
    <property type="match status" value="1"/>
</dbReference>
<dbReference type="PROSITE" id="PS51918">
    <property type="entry name" value="RADICAL_SAM"/>
    <property type="match status" value="1"/>
</dbReference>
<dbReference type="GO" id="GO:0005506">
    <property type="term" value="F:iron ion binding"/>
    <property type="evidence" value="ECO:0007669"/>
    <property type="project" value="InterPro"/>
</dbReference>
<dbReference type="PANTHER" id="PTHR43583">
    <property type="entry name" value="2-IMINOACETATE SYNTHASE"/>
    <property type="match status" value="1"/>
</dbReference>
<dbReference type="SFLD" id="SFLDF00301">
    <property type="entry name" value="2-iminoacetate_synthase_(ThiH)"/>
    <property type="match status" value="1"/>
</dbReference>
<evidence type="ECO:0000313" key="9">
    <source>
        <dbReference type="Proteomes" id="UP000002430"/>
    </source>
</evidence>
<keyword evidence="2" id="KW-0004">4Fe-4S</keyword>
<dbReference type="NCBIfam" id="TIGR02351">
    <property type="entry name" value="thiH"/>
    <property type="match status" value="1"/>
</dbReference>
<dbReference type="eggNOG" id="COG0502">
    <property type="taxonomic scope" value="Bacteria"/>
</dbReference>
<evidence type="ECO:0000313" key="8">
    <source>
        <dbReference type="EMBL" id="CAJ54559.1"/>
    </source>
</evidence>
<evidence type="ECO:0000256" key="1">
    <source>
        <dbReference type="ARBA" id="ARBA00001966"/>
    </source>
</evidence>
<feature type="domain" description="Radical SAM core" evidence="7">
    <location>
        <begin position="57"/>
        <end position="308"/>
    </location>
</feature>
<dbReference type="InterPro" id="IPR012726">
    <property type="entry name" value="ThiH"/>
</dbReference>
<dbReference type="EMBL" id="AM180252">
    <property type="protein sequence ID" value="CAJ54559.1"/>
    <property type="molecule type" value="Genomic_DNA"/>
</dbReference>
<dbReference type="Proteomes" id="UP000002430">
    <property type="component" value="Chromosome"/>
</dbReference>
<keyword evidence="6" id="KW-0411">Iron-sulfur</keyword>
<keyword evidence="5" id="KW-0408">Iron</keyword>
<dbReference type="SFLD" id="SFLDS00029">
    <property type="entry name" value="Radical_SAM"/>
    <property type="match status" value="1"/>
</dbReference>
<name>Q1MR17_LAWIP</name>
<comment type="cofactor">
    <cofactor evidence="1">
        <name>[4Fe-4S] cluster</name>
        <dbReference type="ChEBI" id="CHEBI:49883"/>
    </cofactor>
</comment>
<dbReference type="GO" id="GO:0003824">
    <property type="term" value="F:catalytic activity"/>
    <property type="evidence" value="ECO:0007669"/>
    <property type="project" value="InterPro"/>
</dbReference>
<dbReference type="SFLD" id="SFLDG01060">
    <property type="entry name" value="BATS_domain_containing"/>
    <property type="match status" value="1"/>
</dbReference>
<organism evidence="8 9">
    <name type="scientific">Lawsonia intracellularis (strain PHE/MN1-00)</name>
    <dbReference type="NCBI Taxonomy" id="363253"/>
    <lineage>
        <taxon>Bacteria</taxon>
        <taxon>Pseudomonadati</taxon>
        <taxon>Thermodesulfobacteriota</taxon>
        <taxon>Desulfovibrionia</taxon>
        <taxon>Desulfovibrionales</taxon>
        <taxon>Desulfovibrionaceae</taxon>
        <taxon>Lawsonia</taxon>
    </lineage>
</organism>
<dbReference type="InterPro" id="IPR010722">
    <property type="entry name" value="BATS_dom"/>
</dbReference>
<protein>
    <submittedName>
        <fullName evidence="8">Thiamine biosynthesis enzyme ThiH and related uncharacterized enzymes</fullName>
    </submittedName>
</protein>
<dbReference type="KEGG" id="lip:LI0505"/>
<evidence type="ECO:0000259" key="7">
    <source>
        <dbReference type="PROSITE" id="PS51918"/>
    </source>
</evidence>
<dbReference type="InterPro" id="IPR013785">
    <property type="entry name" value="Aldolase_TIM"/>
</dbReference>
<reference evidence="8 9" key="1">
    <citation type="submission" date="2005-11" db="EMBL/GenBank/DDBJ databases">
        <title>The complete genome sequence of Lawsonia intracellularis: the causative agent of proliferative enteropathy.</title>
        <authorList>
            <person name="Kaur K."/>
            <person name="Zhang Q."/>
            <person name="Beckler D."/>
            <person name="Munir S."/>
            <person name="Li L."/>
            <person name="Kinsley K."/>
            <person name="Herron L."/>
            <person name="Peterson A."/>
            <person name="May B."/>
            <person name="Singh S."/>
            <person name="Gebhart C."/>
            <person name="Kapur V."/>
        </authorList>
    </citation>
    <scope>NUCLEOTIDE SEQUENCE [LARGE SCALE GENOMIC DNA]</scope>
    <source>
        <strain evidence="8 9">PHE/MN1-00</strain>
    </source>
</reference>
<keyword evidence="3" id="KW-0949">S-adenosyl-L-methionine</keyword>
<dbReference type="HOGENOM" id="CLU_046249_1_0_7"/>
<evidence type="ECO:0000256" key="5">
    <source>
        <dbReference type="ARBA" id="ARBA00023004"/>
    </source>
</evidence>
<dbReference type="GO" id="GO:0009228">
    <property type="term" value="P:thiamine biosynthetic process"/>
    <property type="evidence" value="ECO:0007669"/>
    <property type="project" value="InterPro"/>
</dbReference>
<dbReference type="Pfam" id="PF06968">
    <property type="entry name" value="BATS"/>
    <property type="match status" value="1"/>
</dbReference>
<evidence type="ECO:0000256" key="6">
    <source>
        <dbReference type="ARBA" id="ARBA00023014"/>
    </source>
</evidence>
<gene>
    <name evidence="8" type="primary">thiH</name>
    <name evidence="8" type="ordered locus">LI0505</name>
</gene>
<evidence type="ECO:0000256" key="3">
    <source>
        <dbReference type="ARBA" id="ARBA00022691"/>
    </source>
</evidence>
<keyword evidence="4" id="KW-0479">Metal-binding</keyword>
<dbReference type="STRING" id="363253.LI0505"/>
<dbReference type="GO" id="GO:0051539">
    <property type="term" value="F:4 iron, 4 sulfur cluster binding"/>
    <property type="evidence" value="ECO:0007669"/>
    <property type="project" value="UniProtKB-KW"/>
</dbReference>
<dbReference type="InterPro" id="IPR058240">
    <property type="entry name" value="rSAM_sf"/>
</dbReference>
<evidence type="ECO:0000256" key="4">
    <source>
        <dbReference type="ARBA" id="ARBA00022723"/>
    </source>
</evidence>
<sequence length="363" mass="40931">MFNSVTESQVSHTLNLAERGLSLSIEHLLILLSPTATSFLEKMASIAQEQTIRYFGKTIQLFTPLYLSNFCINNCKYCSFSATNRIKRIQLTIEEIEKEAAAIAATGLRHILLLTGDAPSKATIAYLKEAIQCLNNYFPSVGIEIYAIEKKEYELLECTGVDSMTLFQETYNEKRYMALHTKGTKQNFRFRLEAQSRAASAGIRFITLGALLGLDHWWRDIFYVGLHANWLQNEYPGVDLTISVPRIRPHEGYFSDYYPVSDKNLVQAIQAIRLFLPTSGIILSTREKPSLRDRLISLSVTKMSAGVSTAVGGHTDHHIAKDNIAQFEIADTRSVEQIITAIKAKGYQPIFKNWIKLSNAPMH</sequence>
<dbReference type="SMART" id="SM00876">
    <property type="entry name" value="BATS"/>
    <property type="match status" value="1"/>
</dbReference>